<accession>B9M036</accession>
<sequence>MNFKLKKLVPLLALLVLVSSSINAWSADDNASGQEATANTTSTAETTAPENAAGESGAIATTASTSETAAPENAAGENDTVAATASEPGNAADTGAVETLQEPFDPFNVIVYKPLWALTSAIGDFNPIGKHVSAPLEESVPGLRVKGFINSITQINTTSTDHNTGLGGRNKDWRLQKQEFRTQLELKYQANENIEFVNVNNFQYDGAYDFQDSDGLYTDGSSNQKYYSQFKRIVREAYVRGNYGNVNFTLGKQIVNWGKMDGKVIDFVNAADGRDVVDFHIGDYEWRAIGQWMANVSLRPTENITTTFLWNPDFQPNVGPAGGSPWWFPFAQSPVSSAQRPPERNPSGFDRLADSEGGVRVDTTIGALSLSGIYYNGFDRDAVFNTSDNTLHHTRLNRYGYALDYGTSIFGQRLIIRSEALYSHGKAFSTSDPSAPGGIVKKDQLKLAVAFETSVGSDENKIDILYQPIWTRQLGWDSRTGAKLNDLLHVVNLSHSVRKTNDRLKLSTTGYISGGSGYDGLSYNVSAGWKFNDYLKATLAYNDFVGKDDDIPWGAYRKWKNVTLDVKYEF</sequence>
<reference evidence="3 4" key="1">
    <citation type="submission" date="2009-01" db="EMBL/GenBank/DDBJ databases">
        <title>Complete sequence of Geobacter sp. FRC-32.</title>
        <authorList>
            <consortium name="US DOE Joint Genome Institute"/>
            <person name="Lucas S."/>
            <person name="Copeland A."/>
            <person name="Lapidus A."/>
            <person name="Glavina del Rio T."/>
            <person name="Dalin E."/>
            <person name="Tice H."/>
            <person name="Bruce D."/>
            <person name="Goodwin L."/>
            <person name="Pitluck S."/>
            <person name="Saunders E."/>
            <person name="Brettin T."/>
            <person name="Detter J.C."/>
            <person name="Han C."/>
            <person name="Larimer F."/>
            <person name="Land M."/>
            <person name="Hauser L."/>
            <person name="Kyrpides N."/>
            <person name="Ovchinnikova G."/>
            <person name="Kostka J."/>
            <person name="Richardson P."/>
        </authorList>
    </citation>
    <scope>NUCLEOTIDE SEQUENCE [LARGE SCALE GENOMIC DNA]</scope>
    <source>
        <strain evidence="4">DSM 22248 / JCM 15807 / FRC-32</strain>
    </source>
</reference>
<feature type="signal peptide" evidence="2">
    <location>
        <begin position="1"/>
        <end position="26"/>
    </location>
</feature>
<dbReference type="AlphaFoldDB" id="B9M036"/>
<name>B9M036_GEODF</name>
<feature type="compositionally biased region" description="Low complexity" evidence="1">
    <location>
        <begin position="35"/>
        <end position="57"/>
    </location>
</feature>
<evidence type="ECO:0000256" key="2">
    <source>
        <dbReference type="SAM" id="SignalP"/>
    </source>
</evidence>
<dbReference type="Proteomes" id="UP000007721">
    <property type="component" value="Chromosome"/>
</dbReference>
<evidence type="ECO:0000313" key="4">
    <source>
        <dbReference type="Proteomes" id="UP000007721"/>
    </source>
</evidence>
<evidence type="ECO:0000313" key="3">
    <source>
        <dbReference type="EMBL" id="ACM20816.1"/>
    </source>
</evidence>
<dbReference type="OrthoDB" id="9801336at2"/>
<dbReference type="HOGENOM" id="CLU_484640_0_0_7"/>
<dbReference type="KEGG" id="geo:Geob_2463"/>
<organism evidence="3 4">
    <name type="scientific">Geotalea daltonii (strain DSM 22248 / JCM 15807 / FRC-32)</name>
    <name type="common">Geobacter daltonii</name>
    <dbReference type="NCBI Taxonomy" id="316067"/>
    <lineage>
        <taxon>Bacteria</taxon>
        <taxon>Pseudomonadati</taxon>
        <taxon>Thermodesulfobacteriota</taxon>
        <taxon>Desulfuromonadia</taxon>
        <taxon>Geobacterales</taxon>
        <taxon>Geobacteraceae</taxon>
        <taxon>Geotalea</taxon>
    </lineage>
</organism>
<feature type="region of interest" description="Disordered" evidence="1">
    <location>
        <begin position="29"/>
        <end position="57"/>
    </location>
</feature>
<dbReference type="EMBL" id="CP001390">
    <property type="protein sequence ID" value="ACM20816.1"/>
    <property type="molecule type" value="Genomic_DNA"/>
</dbReference>
<dbReference type="RefSeq" id="WP_012647545.1">
    <property type="nucleotide sequence ID" value="NC_011979.1"/>
</dbReference>
<evidence type="ECO:0008006" key="5">
    <source>
        <dbReference type="Google" id="ProtNLM"/>
    </source>
</evidence>
<evidence type="ECO:0000256" key="1">
    <source>
        <dbReference type="SAM" id="MobiDB-lite"/>
    </source>
</evidence>
<keyword evidence="4" id="KW-1185">Reference proteome</keyword>
<protein>
    <recommendedName>
        <fullName evidence="5">Alginate export domain-containing protein</fullName>
    </recommendedName>
</protein>
<feature type="chain" id="PRO_5002886396" description="Alginate export domain-containing protein" evidence="2">
    <location>
        <begin position="27"/>
        <end position="570"/>
    </location>
</feature>
<proteinExistence type="predicted"/>
<feature type="region of interest" description="Disordered" evidence="1">
    <location>
        <begin position="334"/>
        <end position="353"/>
    </location>
</feature>
<gene>
    <name evidence="3" type="ordered locus">Geob_2463</name>
</gene>
<dbReference type="STRING" id="316067.Geob_2463"/>
<keyword evidence="2" id="KW-0732">Signal</keyword>